<keyword evidence="2" id="KW-1185">Reference proteome</keyword>
<dbReference type="Proteomes" id="UP000887159">
    <property type="component" value="Unassembled WGS sequence"/>
</dbReference>
<name>A0A8X6SWK8_TRICX</name>
<protein>
    <submittedName>
        <fullName evidence="1">Uncharacterized protein</fullName>
    </submittedName>
</protein>
<organism evidence="1 2">
    <name type="scientific">Trichonephila clavipes</name>
    <name type="common">Golden silk orbweaver</name>
    <name type="synonym">Nephila clavipes</name>
    <dbReference type="NCBI Taxonomy" id="2585209"/>
    <lineage>
        <taxon>Eukaryota</taxon>
        <taxon>Metazoa</taxon>
        <taxon>Ecdysozoa</taxon>
        <taxon>Arthropoda</taxon>
        <taxon>Chelicerata</taxon>
        <taxon>Arachnida</taxon>
        <taxon>Araneae</taxon>
        <taxon>Araneomorphae</taxon>
        <taxon>Entelegynae</taxon>
        <taxon>Araneoidea</taxon>
        <taxon>Nephilidae</taxon>
        <taxon>Trichonephila</taxon>
    </lineage>
</organism>
<evidence type="ECO:0000313" key="1">
    <source>
        <dbReference type="EMBL" id="GFY21344.1"/>
    </source>
</evidence>
<comment type="caution">
    <text evidence="1">The sequence shown here is derived from an EMBL/GenBank/DDBJ whole genome shotgun (WGS) entry which is preliminary data.</text>
</comment>
<dbReference type="AlphaFoldDB" id="A0A8X6SWK8"/>
<reference evidence="1" key="1">
    <citation type="submission" date="2020-08" db="EMBL/GenBank/DDBJ databases">
        <title>Multicomponent nature underlies the extraordinary mechanical properties of spider dragline silk.</title>
        <authorList>
            <person name="Kono N."/>
            <person name="Nakamura H."/>
            <person name="Mori M."/>
            <person name="Yoshida Y."/>
            <person name="Ohtoshi R."/>
            <person name="Malay A.D."/>
            <person name="Moran D.A.P."/>
            <person name="Tomita M."/>
            <person name="Numata K."/>
            <person name="Arakawa K."/>
        </authorList>
    </citation>
    <scope>NUCLEOTIDE SEQUENCE</scope>
</reference>
<proteinExistence type="predicted"/>
<dbReference type="EMBL" id="BMAU01021357">
    <property type="protein sequence ID" value="GFY21344.1"/>
    <property type="molecule type" value="Genomic_DNA"/>
</dbReference>
<gene>
    <name evidence="1" type="ORF">TNCV_3993881</name>
</gene>
<sequence length="84" mass="9649">MCCIRDDHESQGRDRSIKVEMCAICGEVSSCGKIRQEIRERKNTTGVKSRRCTTMLYVHEHFCLIRIVPSRCIAVCVIEYNLAV</sequence>
<evidence type="ECO:0000313" key="2">
    <source>
        <dbReference type="Proteomes" id="UP000887159"/>
    </source>
</evidence>
<accession>A0A8X6SWK8</accession>